<dbReference type="InterPro" id="IPR011051">
    <property type="entry name" value="RmlC_Cupin_sf"/>
</dbReference>
<dbReference type="RefSeq" id="WP_344657717.1">
    <property type="nucleotide sequence ID" value="NZ_BAAAQM010000015.1"/>
</dbReference>
<dbReference type="Proteomes" id="UP001499854">
    <property type="component" value="Unassembled WGS sequence"/>
</dbReference>
<dbReference type="PANTHER" id="PTHR36440:SF1">
    <property type="entry name" value="PUTATIVE (AFU_ORTHOLOGUE AFUA_8G07350)-RELATED"/>
    <property type="match status" value="1"/>
</dbReference>
<dbReference type="InterPro" id="IPR013096">
    <property type="entry name" value="Cupin_2"/>
</dbReference>
<dbReference type="EMBL" id="BAAAQM010000015">
    <property type="protein sequence ID" value="GAA1970015.1"/>
    <property type="molecule type" value="Genomic_DNA"/>
</dbReference>
<evidence type="ECO:0000313" key="3">
    <source>
        <dbReference type="Proteomes" id="UP001499854"/>
    </source>
</evidence>
<dbReference type="InterPro" id="IPR014710">
    <property type="entry name" value="RmlC-like_jellyroll"/>
</dbReference>
<protein>
    <submittedName>
        <fullName evidence="2">Cupin domain-containing protein</fullName>
    </submittedName>
</protein>
<dbReference type="SUPFAM" id="SSF51182">
    <property type="entry name" value="RmlC-like cupins"/>
    <property type="match status" value="1"/>
</dbReference>
<feature type="domain" description="Cupin type-2" evidence="1">
    <location>
        <begin position="69"/>
        <end position="127"/>
    </location>
</feature>
<dbReference type="Gene3D" id="2.60.120.10">
    <property type="entry name" value="Jelly Rolls"/>
    <property type="match status" value="1"/>
</dbReference>
<sequence>MSYPSPRYFADQGEISATFRTAGTDPELRIGERSRVSLLSTGTTSGGLYGLYRWDLLPTDPEPTPANSGHYHRTFSEAFFILDGSVALYDGDTWREATAGDYLFVPPGGVHSFANTSGAAASMLVLFAPGAPREPYFEELAAIRAEGRQLTLEEWDELYARHDQYRA</sequence>
<keyword evidence="3" id="KW-1185">Reference proteome</keyword>
<name>A0ABN2RJI7_9ACTN</name>
<gene>
    <name evidence="2" type="ORF">GCM10009838_31080</name>
</gene>
<organism evidence="2 3">
    <name type="scientific">Catenulispora subtropica</name>
    <dbReference type="NCBI Taxonomy" id="450798"/>
    <lineage>
        <taxon>Bacteria</taxon>
        <taxon>Bacillati</taxon>
        <taxon>Actinomycetota</taxon>
        <taxon>Actinomycetes</taxon>
        <taxon>Catenulisporales</taxon>
        <taxon>Catenulisporaceae</taxon>
        <taxon>Catenulispora</taxon>
    </lineage>
</organism>
<accession>A0ABN2RJI7</accession>
<dbReference type="PANTHER" id="PTHR36440">
    <property type="entry name" value="PUTATIVE (AFU_ORTHOLOGUE AFUA_8G07350)-RELATED"/>
    <property type="match status" value="1"/>
</dbReference>
<evidence type="ECO:0000259" key="1">
    <source>
        <dbReference type="Pfam" id="PF07883"/>
    </source>
</evidence>
<evidence type="ECO:0000313" key="2">
    <source>
        <dbReference type="EMBL" id="GAA1970015.1"/>
    </source>
</evidence>
<proteinExistence type="predicted"/>
<reference evidence="2 3" key="1">
    <citation type="journal article" date="2019" name="Int. J. Syst. Evol. Microbiol.">
        <title>The Global Catalogue of Microorganisms (GCM) 10K type strain sequencing project: providing services to taxonomists for standard genome sequencing and annotation.</title>
        <authorList>
            <consortium name="The Broad Institute Genomics Platform"/>
            <consortium name="The Broad Institute Genome Sequencing Center for Infectious Disease"/>
            <person name="Wu L."/>
            <person name="Ma J."/>
        </authorList>
    </citation>
    <scope>NUCLEOTIDE SEQUENCE [LARGE SCALE GENOMIC DNA]</scope>
    <source>
        <strain evidence="2 3">JCM 16013</strain>
    </source>
</reference>
<comment type="caution">
    <text evidence="2">The sequence shown here is derived from an EMBL/GenBank/DDBJ whole genome shotgun (WGS) entry which is preliminary data.</text>
</comment>
<dbReference type="Pfam" id="PF07883">
    <property type="entry name" value="Cupin_2"/>
    <property type="match status" value="1"/>
</dbReference>
<dbReference type="InterPro" id="IPR053146">
    <property type="entry name" value="QDO-like"/>
</dbReference>